<dbReference type="WBParaSite" id="L893_g30204.t1">
    <property type="protein sequence ID" value="L893_g30204.t1"/>
    <property type="gene ID" value="L893_g30204"/>
</dbReference>
<dbReference type="AlphaFoldDB" id="A0A1I7ZV45"/>
<evidence type="ECO:0000313" key="1">
    <source>
        <dbReference type="Proteomes" id="UP000095287"/>
    </source>
</evidence>
<keyword evidence="1" id="KW-1185">Reference proteome</keyword>
<evidence type="ECO:0000313" key="2">
    <source>
        <dbReference type="WBParaSite" id="L893_g30204.t1"/>
    </source>
</evidence>
<proteinExistence type="predicted"/>
<sequence length="530" mass="62020">MDHLFYDLVEGIVNFLPRKDVETIDRVAARSPVLKNWSIAAEYHLEKRFLLDVDVRVEEHKKKKIEPRVRLIAKKILPDGSQEIWKAKPGSPQWMYAWLRNVTISSRYSTITTRSQEAEMHRRDVMLRTVTLPVDPSAGASLRGDFPVASDLFWKIVQATQKDFVRVEMKRSGKDPSVACKEAVADCIGRGAYLEHLSYVDARSVQKKLWEAIAAQFSGRRGRPLKIHLQQYVSFEYEEIGHIIESWLASDGTYEDKTVSYRTPRRLHATWPLLKEKYHFVMERKHVGYLAHPTRRSSLYIDKNMISVVKFYPWHVPVDFKWVDSLIDDWKEGNGRSVLEGQQRFFFSFQSEDDWSKLLEKYEHENERHIEISHPSNTVPLEMRKTGELFCMYYPTVDLKWVYANIDKWKKGDGRYLCGEGREFWFVFKTEEDWKKLVEKYGSPVNRDGHRIKISHSSNTAWLNMRMKDGLLNIHVRTIRVLGKQFDLGPGEASKAVFFYSSKIYDHSKPLSSSLEAMTRECQRPTLALE</sequence>
<accession>A0A1I7ZV45</accession>
<dbReference type="Proteomes" id="UP000095287">
    <property type="component" value="Unplaced"/>
</dbReference>
<protein>
    <submittedName>
        <fullName evidence="2">F-box domain-containing protein</fullName>
    </submittedName>
</protein>
<reference evidence="2" key="1">
    <citation type="submission" date="2016-11" db="UniProtKB">
        <authorList>
            <consortium name="WormBaseParasite"/>
        </authorList>
    </citation>
    <scope>IDENTIFICATION</scope>
</reference>
<name>A0A1I7ZV45_9BILA</name>
<organism evidence="1 2">
    <name type="scientific">Steinernema glaseri</name>
    <dbReference type="NCBI Taxonomy" id="37863"/>
    <lineage>
        <taxon>Eukaryota</taxon>
        <taxon>Metazoa</taxon>
        <taxon>Ecdysozoa</taxon>
        <taxon>Nematoda</taxon>
        <taxon>Chromadorea</taxon>
        <taxon>Rhabditida</taxon>
        <taxon>Tylenchina</taxon>
        <taxon>Panagrolaimomorpha</taxon>
        <taxon>Strongyloidoidea</taxon>
        <taxon>Steinernematidae</taxon>
        <taxon>Steinernema</taxon>
    </lineage>
</organism>